<evidence type="ECO:0000256" key="1">
    <source>
        <dbReference type="SAM" id="MobiDB-lite"/>
    </source>
</evidence>
<dbReference type="AlphaFoldDB" id="A0A918KQ12"/>
<protein>
    <submittedName>
        <fullName evidence="2">Uncharacterized protein</fullName>
    </submittedName>
</protein>
<dbReference type="Proteomes" id="UP000619244">
    <property type="component" value="Unassembled WGS sequence"/>
</dbReference>
<evidence type="ECO:0000313" key="3">
    <source>
        <dbReference type="Proteomes" id="UP000619244"/>
    </source>
</evidence>
<sequence>MNSEVPMAKTARASRYSGRGIEWLRGEERHEKVISSPRPAPEGTLARPQNAARRLGYELSGSGGRRRDRKPPPCLTQDSTWPARYPTGARRSILVSLTPACAAGVVSRST</sequence>
<gene>
    <name evidence="2" type="ORF">GCM10010358_24040</name>
</gene>
<reference evidence="2" key="2">
    <citation type="submission" date="2020-09" db="EMBL/GenBank/DDBJ databases">
        <authorList>
            <person name="Sun Q."/>
            <person name="Ohkuma M."/>
        </authorList>
    </citation>
    <scope>NUCLEOTIDE SEQUENCE</scope>
    <source>
        <strain evidence="2">JCM 4790</strain>
    </source>
</reference>
<reference evidence="2" key="1">
    <citation type="journal article" date="2014" name="Int. J. Syst. Evol. Microbiol.">
        <title>Complete genome sequence of Corynebacterium casei LMG S-19264T (=DSM 44701T), isolated from a smear-ripened cheese.</title>
        <authorList>
            <consortium name="US DOE Joint Genome Institute (JGI-PGF)"/>
            <person name="Walter F."/>
            <person name="Albersmeier A."/>
            <person name="Kalinowski J."/>
            <person name="Ruckert C."/>
        </authorList>
    </citation>
    <scope>NUCLEOTIDE SEQUENCE</scope>
    <source>
        <strain evidence="2">JCM 4790</strain>
    </source>
</reference>
<dbReference type="EMBL" id="BMVU01000008">
    <property type="protein sequence ID" value="GGX68881.1"/>
    <property type="molecule type" value="Genomic_DNA"/>
</dbReference>
<keyword evidence="3" id="KW-1185">Reference proteome</keyword>
<feature type="compositionally biased region" description="Basic and acidic residues" evidence="1">
    <location>
        <begin position="22"/>
        <end position="33"/>
    </location>
</feature>
<accession>A0A918KQ12</accession>
<feature type="region of interest" description="Disordered" evidence="1">
    <location>
        <begin position="1"/>
        <end position="83"/>
    </location>
</feature>
<evidence type="ECO:0000313" key="2">
    <source>
        <dbReference type="EMBL" id="GGX68881.1"/>
    </source>
</evidence>
<proteinExistence type="predicted"/>
<comment type="caution">
    <text evidence="2">The sequence shown here is derived from an EMBL/GenBank/DDBJ whole genome shotgun (WGS) entry which is preliminary data.</text>
</comment>
<name>A0A918KQ12_9ACTN</name>
<organism evidence="2 3">
    <name type="scientific">Streptomyces minutiscleroticus</name>
    <dbReference type="NCBI Taxonomy" id="68238"/>
    <lineage>
        <taxon>Bacteria</taxon>
        <taxon>Bacillati</taxon>
        <taxon>Actinomycetota</taxon>
        <taxon>Actinomycetes</taxon>
        <taxon>Kitasatosporales</taxon>
        <taxon>Streptomycetaceae</taxon>
        <taxon>Streptomyces</taxon>
    </lineage>
</organism>